<comment type="caution">
    <text evidence="1">The sequence shown here is derived from an EMBL/GenBank/DDBJ whole genome shotgun (WGS) entry which is preliminary data.</text>
</comment>
<gene>
    <name evidence="1" type="ORF">MSG28_002892</name>
</gene>
<reference evidence="1 2" key="1">
    <citation type="journal article" date="2022" name="Genome Biol. Evol.">
        <title>The Spruce Budworm Genome: Reconstructing the Evolutionary History of Antifreeze Proteins.</title>
        <authorList>
            <person name="Beliveau C."/>
            <person name="Gagne P."/>
            <person name="Picq S."/>
            <person name="Vernygora O."/>
            <person name="Keeling C.I."/>
            <person name="Pinkney K."/>
            <person name="Doucet D."/>
            <person name="Wen F."/>
            <person name="Johnston J.S."/>
            <person name="Maaroufi H."/>
            <person name="Boyle B."/>
            <person name="Laroche J."/>
            <person name="Dewar K."/>
            <person name="Juretic N."/>
            <person name="Blackburn G."/>
            <person name="Nisole A."/>
            <person name="Brunet B."/>
            <person name="Brandao M."/>
            <person name="Lumley L."/>
            <person name="Duan J."/>
            <person name="Quan G."/>
            <person name="Lucarotti C.J."/>
            <person name="Roe A.D."/>
            <person name="Sperling F.A.H."/>
            <person name="Levesque R.C."/>
            <person name="Cusson M."/>
        </authorList>
    </citation>
    <scope>NUCLEOTIDE SEQUENCE [LARGE SCALE GENOMIC DNA]</scope>
    <source>
        <strain evidence="1">Glfc:IPQL:Cfum</strain>
    </source>
</reference>
<evidence type="ECO:0000313" key="1">
    <source>
        <dbReference type="EMBL" id="KAI8424357.1"/>
    </source>
</evidence>
<name>A0ACC0JJS2_CHOFU</name>
<accession>A0ACC0JJS2</accession>
<sequence>MNNELVSLILFQNRLSSHSKSKGMEGGEFLRIINGISFVNPNEPFRFSRAVIKPNTSYELIYKRVSRRAMILWRGCRARAARAGGGGGGARAAVLCRAAPGPPAEAPALRNDARAGELMAALVWWLAACCLARAASAGNPDAKRLYDDLLSNYNKLVRPVVNTTDVLRVCIKLKLSQLIDVNLKNQIMTTNLWVEQSWYDYKLRWEPKEYGGVHMLHVPSDHIWRPDIVLYNNADGNFEVTLATKATIYHQGLVEWKPPAIYKSSCEIDVEYFPFDEQTCVLKFGSWTYDGFKVIARSSPPLSLTTLFVRSADGNYEVTLMTKATVYYNGMVVWQPPAVYKSSCSIDVEFFPYDVQTCVLKLGSWTYDGFKVTPRCRLLGAERGP</sequence>
<dbReference type="Proteomes" id="UP001064048">
    <property type="component" value="Chromosome 4"/>
</dbReference>
<organism evidence="1 2">
    <name type="scientific">Choristoneura fumiferana</name>
    <name type="common">Spruce budworm moth</name>
    <name type="synonym">Archips fumiferana</name>
    <dbReference type="NCBI Taxonomy" id="7141"/>
    <lineage>
        <taxon>Eukaryota</taxon>
        <taxon>Metazoa</taxon>
        <taxon>Ecdysozoa</taxon>
        <taxon>Arthropoda</taxon>
        <taxon>Hexapoda</taxon>
        <taxon>Insecta</taxon>
        <taxon>Pterygota</taxon>
        <taxon>Neoptera</taxon>
        <taxon>Endopterygota</taxon>
        <taxon>Lepidoptera</taxon>
        <taxon>Glossata</taxon>
        <taxon>Ditrysia</taxon>
        <taxon>Tortricoidea</taxon>
        <taxon>Tortricidae</taxon>
        <taxon>Tortricinae</taxon>
        <taxon>Choristoneura</taxon>
    </lineage>
</organism>
<protein>
    <submittedName>
        <fullName evidence="1">Uncharacterized protein</fullName>
    </submittedName>
</protein>
<keyword evidence="2" id="KW-1185">Reference proteome</keyword>
<evidence type="ECO:0000313" key="2">
    <source>
        <dbReference type="Proteomes" id="UP001064048"/>
    </source>
</evidence>
<dbReference type="EMBL" id="CM046104">
    <property type="protein sequence ID" value="KAI8424357.1"/>
    <property type="molecule type" value="Genomic_DNA"/>
</dbReference>
<proteinExistence type="predicted"/>